<dbReference type="OrthoDB" id="9988444at2759"/>
<comment type="subcellular location">
    <subcellularLocation>
        <location evidence="1">Membrane</location>
        <topology evidence="1">Multi-pass membrane protein</topology>
    </subcellularLocation>
</comment>
<feature type="transmembrane region" description="Helical" evidence="8">
    <location>
        <begin position="63"/>
        <end position="85"/>
    </location>
</feature>
<gene>
    <name evidence="10" type="ORF">BJG266_LOCUS6138</name>
    <name evidence="11" type="ORF">QVE165_LOCUS54812</name>
</gene>
<accession>A0A813TZT2</accession>
<dbReference type="EMBL" id="CAJNOM010001671">
    <property type="protein sequence ID" value="CAF1615885.1"/>
    <property type="molecule type" value="Genomic_DNA"/>
</dbReference>
<dbReference type="Proteomes" id="UP000663877">
    <property type="component" value="Unassembled WGS sequence"/>
</dbReference>
<organism evidence="10 13">
    <name type="scientific">Adineta steineri</name>
    <dbReference type="NCBI Taxonomy" id="433720"/>
    <lineage>
        <taxon>Eukaryota</taxon>
        <taxon>Metazoa</taxon>
        <taxon>Spiralia</taxon>
        <taxon>Gnathifera</taxon>
        <taxon>Rotifera</taxon>
        <taxon>Eurotatoria</taxon>
        <taxon>Bdelloidea</taxon>
        <taxon>Adinetida</taxon>
        <taxon>Adinetidae</taxon>
        <taxon>Adineta</taxon>
    </lineage>
</organism>
<evidence type="ECO:0000256" key="1">
    <source>
        <dbReference type="ARBA" id="ARBA00004141"/>
    </source>
</evidence>
<name>A0A813TZT2_9BILA</name>
<keyword evidence="12" id="KW-1185">Reference proteome</keyword>
<dbReference type="GO" id="GO:0005886">
    <property type="term" value="C:plasma membrane"/>
    <property type="evidence" value="ECO:0007669"/>
    <property type="project" value="TreeGrafter"/>
</dbReference>
<feature type="domain" description="G-protein coupled receptors family 1 profile" evidence="9">
    <location>
        <begin position="1"/>
        <end position="217"/>
    </location>
</feature>
<dbReference type="SUPFAM" id="SSF81321">
    <property type="entry name" value="Family A G protein-coupled receptor-like"/>
    <property type="match status" value="1"/>
</dbReference>
<keyword evidence="4" id="KW-0297">G-protein coupled receptor</keyword>
<dbReference type="GO" id="GO:0004930">
    <property type="term" value="F:G protein-coupled receptor activity"/>
    <property type="evidence" value="ECO:0007669"/>
    <property type="project" value="UniProtKB-KW"/>
</dbReference>
<evidence type="ECO:0000256" key="5">
    <source>
        <dbReference type="ARBA" id="ARBA00023136"/>
    </source>
</evidence>
<keyword evidence="6" id="KW-0675">Receptor</keyword>
<feature type="transmembrane region" description="Helical" evidence="8">
    <location>
        <begin position="97"/>
        <end position="125"/>
    </location>
</feature>
<dbReference type="PROSITE" id="PS50262">
    <property type="entry name" value="G_PROTEIN_RECEP_F1_2"/>
    <property type="match status" value="1"/>
</dbReference>
<keyword evidence="3 8" id="KW-1133">Transmembrane helix</keyword>
<proteinExistence type="predicted"/>
<reference evidence="10" key="1">
    <citation type="submission" date="2021-02" db="EMBL/GenBank/DDBJ databases">
        <authorList>
            <person name="Nowell W R."/>
        </authorList>
    </citation>
    <scope>NUCLEOTIDE SEQUENCE</scope>
</reference>
<protein>
    <recommendedName>
        <fullName evidence="9">G-protein coupled receptors family 1 profile domain-containing protein</fullName>
    </recommendedName>
</protein>
<keyword evidence="7" id="KW-0807">Transducer</keyword>
<evidence type="ECO:0000313" key="13">
    <source>
        <dbReference type="Proteomes" id="UP000663877"/>
    </source>
</evidence>
<dbReference type="AlphaFoldDB" id="A0A813TZT2"/>
<keyword evidence="2 8" id="KW-0812">Transmembrane</keyword>
<evidence type="ECO:0000256" key="3">
    <source>
        <dbReference type="ARBA" id="ARBA00022989"/>
    </source>
</evidence>
<evidence type="ECO:0000256" key="7">
    <source>
        <dbReference type="ARBA" id="ARBA00023224"/>
    </source>
</evidence>
<comment type="caution">
    <text evidence="10">The sequence shown here is derived from an EMBL/GenBank/DDBJ whole genome shotgun (WGS) entry which is preliminary data.</text>
</comment>
<evidence type="ECO:0000259" key="9">
    <source>
        <dbReference type="PROSITE" id="PS50262"/>
    </source>
</evidence>
<feature type="transmembrane region" description="Helical" evidence="8">
    <location>
        <begin position="156"/>
        <end position="177"/>
    </location>
</feature>
<evidence type="ECO:0000313" key="11">
    <source>
        <dbReference type="EMBL" id="CAF1615885.1"/>
    </source>
</evidence>
<evidence type="ECO:0000313" key="12">
    <source>
        <dbReference type="Proteomes" id="UP000663832"/>
    </source>
</evidence>
<dbReference type="PANTHER" id="PTHR24243:SF230">
    <property type="entry name" value="G-PROTEIN COUPLED RECEPTORS FAMILY 1 PROFILE DOMAIN-CONTAINING PROTEIN"/>
    <property type="match status" value="1"/>
</dbReference>
<evidence type="ECO:0000256" key="2">
    <source>
        <dbReference type="ARBA" id="ARBA00022692"/>
    </source>
</evidence>
<dbReference type="PANTHER" id="PTHR24243">
    <property type="entry name" value="G-PROTEIN COUPLED RECEPTOR"/>
    <property type="match status" value="1"/>
</dbReference>
<feature type="transmembrane region" description="Helical" evidence="8">
    <location>
        <begin position="197"/>
        <end position="218"/>
    </location>
</feature>
<evidence type="ECO:0000256" key="6">
    <source>
        <dbReference type="ARBA" id="ARBA00023170"/>
    </source>
</evidence>
<dbReference type="Proteomes" id="UP000663832">
    <property type="component" value="Unassembled WGS sequence"/>
</dbReference>
<dbReference type="Gene3D" id="1.20.1070.10">
    <property type="entry name" value="Rhodopsin 7-helix transmembrane proteins"/>
    <property type="match status" value="1"/>
</dbReference>
<dbReference type="EMBL" id="CAJNOI010000017">
    <property type="protein sequence ID" value="CAF0818719.1"/>
    <property type="molecule type" value="Genomic_DNA"/>
</dbReference>
<keyword evidence="5 8" id="KW-0472">Membrane</keyword>
<sequence>MYTYDRGDPSVGSSIFCKVRVYLPHVWGQMGRYFIVLASMDRFAITSSSARLRSLSRLSIARWLLGVFTIVWHAFGSLALIMTTIQNGQCGQFGIYYIWYNVYSIATIAIIPLALTTIFGSMAFFNMKQRHARVGLTADIGNAGFHRRDQQLLKMVLAEVSVHFVTNILFPIITIEVAATSYMNASKSQIRLQIENLIVLVGRILFYTSNAASFYIFCTVSGTFRREFKEIICKCCHRATARPPVTNRQVKREMPEQQESRL</sequence>
<evidence type="ECO:0000256" key="4">
    <source>
        <dbReference type="ARBA" id="ARBA00023040"/>
    </source>
</evidence>
<evidence type="ECO:0000313" key="10">
    <source>
        <dbReference type="EMBL" id="CAF0818719.1"/>
    </source>
</evidence>
<evidence type="ECO:0000256" key="8">
    <source>
        <dbReference type="SAM" id="Phobius"/>
    </source>
</evidence>
<dbReference type="InterPro" id="IPR017452">
    <property type="entry name" value="GPCR_Rhodpsn_7TM"/>
</dbReference>